<dbReference type="InterPro" id="IPR002935">
    <property type="entry name" value="SAM_O-MeTrfase"/>
</dbReference>
<dbReference type="InterPro" id="IPR050362">
    <property type="entry name" value="Cation-dep_OMT"/>
</dbReference>
<dbReference type="Pfam" id="PF01596">
    <property type="entry name" value="Methyltransf_3"/>
    <property type="match status" value="1"/>
</dbReference>
<accession>A0A329MIA6</accession>
<dbReference type="GO" id="GO:0032259">
    <property type="term" value="P:methylation"/>
    <property type="evidence" value="ECO:0007669"/>
    <property type="project" value="UniProtKB-KW"/>
</dbReference>
<evidence type="ECO:0000313" key="5">
    <source>
        <dbReference type="Proteomes" id="UP000250369"/>
    </source>
</evidence>
<dbReference type="EMBL" id="QMFB01000012">
    <property type="protein sequence ID" value="RAV19392.1"/>
    <property type="molecule type" value="Genomic_DNA"/>
</dbReference>
<dbReference type="GO" id="GO:0008757">
    <property type="term" value="F:S-adenosylmethionine-dependent methyltransferase activity"/>
    <property type="evidence" value="ECO:0007669"/>
    <property type="project" value="TreeGrafter"/>
</dbReference>
<dbReference type="PANTHER" id="PTHR10509:SF14">
    <property type="entry name" value="CAFFEOYL-COA O-METHYLTRANSFERASE 3-RELATED"/>
    <property type="match status" value="1"/>
</dbReference>
<evidence type="ECO:0000256" key="3">
    <source>
        <dbReference type="ARBA" id="ARBA00022691"/>
    </source>
</evidence>
<dbReference type="RefSeq" id="WP_113032752.1">
    <property type="nucleotide sequence ID" value="NZ_QMFB01000012.1"/>
</dbReference>
<keyword evidence="1 4" id="KW-0489">Methyltransferase</keyword>
<evidence type="ECO:0000256" key="1">
    <source>
        <dbReference type="ARBA" id="ARBA00022603"/>
    </source>
</evidence>
<reference evidence="4 5" key="1">
    <citation type="journal article" date="2009" name="Int. J. Syst. Evol. Microbiol.">
        <title>Paenibacillus contaminans sp. nov., isolated from a contaminated laboratory plate.</title>
        <authorList>
            <person name="Chou J.H."/>
            <person name="Lee J.H."/>
            <person name="Lin M.C."/>
            <person name="Chang P.S."/>
            <person name="Arun A.B."/>
            <person name="Young C.C."/>
            <person name="Chen W.M."/>
        </authorList>
    </citation>
    <scope>NUCLEOTIDE SEQUENCE [LARGE SCALE GENOMIC DNA]</scope>
    <source>
        <strain evidence="4 5">CKOBP-6</strain>
    </source>
</reference>
<evidence type="ECO:0000313" key="4">
    <source>
        <dbReference type="EMBL" id="RAV19392.1"/>
    </source>
</evidence>
<dbReference type="SUPFAM" id="SSF53335">
    <property type="entry name" value="S-adenosyl-L-methionine-dependent methyltransferases"/>
    <property type="match status" value="1"/>
</dbReference>
<name>A0A329MIA6_9BACL</name>
<protein>
    <submittedName>
        <fullName evidence="4">Methyltransferase</fullName>
    </submittedName>
</protein>
<dbReference type="Proteomes" id="UP000250369">
    <property type="component" value="Unassembled WGS sequence"/>
</dbReference>
<comment type="caution">
    <text evidence="4">The sequence shown here is derived from an EMBL/GenBank/DDBJ whole genome shotgun (WGS) entry which is preliminary data.</text>
</comment>
<dbReference type="AlphaFoldDB" id="A0A329MIA6"/>
<gene>
    <name evidence="4" type="ORF">DQG23_20560</name>
</gene>
<dbReference type="PROSITE" id="PS51682">
    <property type="entry name" value="SAM_OMT_I"/>
    <property type="match status" value="1"/>
</dbReference>
<organism evidence="4 5">
    <name type="scientific">Paenibacillus contaminans</name>
    <dbReference type="NCBI Taxonomy" id="450362"/>
    <lineage>
        <taxon>Bacteria</taxon>
        <taxon>Bacillati</taxon>
        <taxon>Bacillota</taxon>
        <taxon>Bacilli</taxon>
        <taxon>Bacillales</taxon>
        <taxon>Paenibacillaceae</taxon>
        <taxon>Paenibacillus</taxon>
    </lineage>
</organism>
<dbReference type="OrthoDB" id="9799672at2"/>
<keyword evidence="5" id="KW-1185">Reference proteome</keyword>
<keyword evidence="3" id="KW-0949">S-adenosyl-L-methionine</keyword>
<dbReference type="InterPro" id="IPR029063">
    <property type="entry name" value="SAM-dependent_MTases_sf"/>
</dbReference>
<keyword evidence="2 4" id="KW-0808">Transferase</keyword>
<dbReference type="GO" id="GO:0008171">
    <property type="term" value="F:O-methyltransferase activity"/>
    <property type="evidence" value="ECO:0007669"/>
    <property type="project" value="InterPro"/>
</dbReference>
<sequence length="223" mass="24791">MNPRSTWEKVDEYITERLIPQDDVLESVLAANQQARLPAYDVTPAQGKLLHLLVRMQGAKRIMEIGTLGAYSTIWLARALPSDGHIVTLELDPFHAQVARSNIALAGMNDKIELRVGDALEQLARMAEEGVEPFDFIFIDADKPNNPKYLKWALHFSHPGTVILGDNVIREGEVVNESSQDPRVNGVRRFYDLLAEEPRIEATAIQTVGSKGYDGFVLGIVNS</sequence>
<proteinExistence type="predicted"/>
<dbReference type="PANTHER" id="PTHR10509">
    <property type="entry name" value="O-METHYLTRANSFERASE-RELATED"/>
    <property type="match status" value="1"/>
</dbReference>
<dbReference type="Gene3D" id="3.40.50.150">
    <property type="entry name" value="Vaccinia Virus protein VP39"/>
    <property type="match status" value="1"/>
</dbReference>
<evidence type="ECO:0000256" key="2">
    <source>
        <dbReference type="ARBA" id="ARBA00022679"/>
    </source>
</evidence>